<dbReference type="CDD" id="cd06591">
    <property type="entry name" value="GH31_xylosidase_XylS"/>
    <property type="match status" value="1"/>
</dbReference>
<organism evidence="6 7">
    <name type="scientific">Blautia caecimuris</name>
    <dbReference type="NCBI Taxonomy" id="1796615"/>
    <lineage>
        <taxon>Bacteria</taxon>
        <taxon>Bacillati</taxon>
        <taxon>Bacillota</taxon>
        <taxon>Clostridia</taxon>
        <taxon>Lachnospirales</taxon>
        <taxon>Lachnospiraceae</taxon>
        <taxon>Blautia</taxon>
    </lineage>
</organism>
<feature type="domain" description="DUF5110" evidence="4">
    <location>
        <begin position="724"/>
        <end position="788"/>
    </location>
</feature>
<dbReference type="CDD" id="cd14752">
    <property type="entry name" value="GH31_N"/>
    <property type="match status" value="1"/>
</dbReference>
<dbReference type="RefSeq" id="WP_257463768.1">
    <property type="nucleotide sequence ID" value="NZ_JANJZT010000001.1"/>
</dbReference>
<dbReference type="InterPro" id="IPR017853">
    <property type="entry name" value="GH"/>
</dbReference>
<evidence type="ECO:0000256" key="2">
    <source>
        <dbReference type="RuleBase" id="RU361185"/>
    </source>
</evidence>
<accession>A0ABV2M0W9</accession>
<evidence type="ECO:0000259" key="3">
    <source>
        <dbReference type="Pfam" id="PF01055"/>
    </source>
</evidence>
<dbReference type="EMBL" id="JBEPMJ010000001">
    <property type="protein sequence ID" value="MET3749052.1"/>
    <property type="molecule type" value="Genomic_DNA"/>
</dbReference>
<dbReference type="Proteomes" id="UP001549106">
    <property type="component" value="Unassembled WGS sequence"/>
</dbReference>
<dbReference type="Pfam" id="PF17137">
    <property type="entry name" value="DUF5110"/>
    <property type="match status" value="1"/>
</dbReference>
<dbReference type="Pfam" id="PF01055">
    <property type="entry name" value="Glyco_hydro_31_2nd"/>
    <property type="match status" value="1"/>
</dbReference>
<dbReference type="InterPro" id="IPR033403">
    <property type="entry name" value="DUF5110"/>
</dbReference>
<dbReference type="Pfam" id="PF21365">
    <property type="entry name" value="Glyco_hydro_31_3rd"/>
    <property type="match status" value="1"/>
</dbReference>
<dbReference type="InterPro" id="IPR000322">
    <property type="entry name" value="Glyco_hydro_31_TIM"/>
</dbReference>
<dbReference type="Gene3D" id="3.20.20.80">
    <property type="entry name" value="Glycosidases"/>
    <property type="match status" value="1"/>
</dbReference>
<gene>
    <name evidence="6" type="ORF">ABID24_000268</name>
</gene>
<dbReference type="InterPro" id="IPR048395">
    <property type="entry name" value="Glyco_hydro_31_C"/>
</dbReference>
<keyword evidence="2 6" id="KW-0326">Glycosidase</keyword>
<sequence>MGIMQKHEWEFRLKDGNCRVQAVRNNIIRCSYTKRENWEQKSPVGIKVCPESSFSVSEGGEKTVFRTERVVLEADSKNGGFVWRNADDGRVLLKEGRKELTEAPLMVYSTGGEEPVIKRVQTVDGERNFVQNLKAVEDHMAFHGKLNFCWQPDEHIHGLGQGEEGIYDYRGNVQYLYQHNMRIPIPFLVSDRGYGILVDCGSLMTFNDDCRGSWLYLDMIEQLDYYFIRGENLDEIIKGFRFLTGRAVMLPKWSFGYVQSKEAYKTQDEVVGIAKKYRDLDIPLDCVVQDWNTWEPGKWGNKRVDRERYPSLTEMNQKLHDMHVHSMVSVWPNMNSGTEDYEEMKAAGHLFYDYATYNAFSEEARELYWKQAERELFSGGFDSWWCDSTEPFSGPDWNGEFKREPWERFRLVGDEHRRFLGAERANLYAAAHAQGIYENQRKSNPDKRVLNLTRSGYASSQKFGTVLWSGDIFASWDTMKKQIHEGLNMCMSGMPYWTLDIGGFFTVNENWQHRGCSCSKDPTPKWFWRGDYEEGVEDYGYRELYVRWFEQGVFLPMFRSHGTDTPREVWNFGRPGEPFYDALVKNIELRYRLMPYIYSNAARIWTDDYTMMRSLLFDFAQDKRAAALGDEYMFGDSLLVCPVTEPMYYERESRAIDREKLWNCYLPAGTKWYDFHTLKEYEGGTEVEADASLDHIPVFVKAGAVIPMEQKMRYADEAVDTPFEIHIYPGADGSFVLYEDDGDGYAYEQGKYNQISLTWKDDEHCLTIGAAEHTFAQGLKGRECRVILEGDKVEKRFVYDGKERRISL</sequence>
<dbReference type="InterPro" id="IPR051816">
    <property type="entry name" value="Glycosyl_Hydrolase_31"/>
</dbReference>
<feature type="domain" description="Glycosyl hydrolase family 31 C-terminal" evidence="5">
    <location>
        <begin position="609"/>
        <end position="706"/>
    </location>
</feature>
<proteinExistence type="inferred from homology"/>
<evidence type="ECO:0000256" key="1">
    <source>
        <dbReference type="ARBA" id="ARBA00007806"/>
    </source>
</evidence>
<dbReference type="GO" id="GO:0061634">
    <property type="term" value="F:alpha-D-xyloside xylohydrolase"/>
    <property type="evidence" value="ECO:0007669"/>
    <property type="project" value="UniProtKB-EC"/>
</dbReference>
<dbReference type="SUPFAM" id="SSF74650">
    <property type="entry name" value="Galactose mutarotase-like"/>
    <property type="match status" value="1"/>
</dbReference>
<feature type="domain" description="Glycoside hydrolase family 31 TIM barrel" evidence="3">
    <location>
        <begin position="248"/>
        <end position="599"/>
    </location>
</feature>
<comment type="similarity">
    <text evidence="1 2">Belongs to the glycosyl hydrolase 31 family.</text>
</comment>
<evidence type="ECO:0000313" key="7">
    <source>
        <dbReference type="Proteomes" id="UP001549106"/>
    </source>
</evidence>
<evidence type="ECO:0000313" key="6">
    <source>
        <dbReference type="EMBL" id="MET3749052.1"/>
    </source>
</evidence>
<dbReference type="Gene3D" id="2.60.40.1180">
    <property type="entry name" value="Golgi alpha-mannosidase II"/>
    <property type="match status" value="2"/>
</dbReference>
<name>A0ABV2M0W9_9FIRM</name>
<evidence type="ECO:0000259" key="5">
    <source>
        <dbReference type="Pfam" id="PF21365"/>
    </source>
</evidence>
<evidence type="ECO:0000259" key="4">
    <source>
        <dbReference type="Pfam" id="PF17137"/>
    </source>
</evidence>
<reference evidence="6 7" key="1">
    <citation type="submission" date="2024-06" db="EMBL/GenBank/DDBJ databases">
        <title>Genomic Encyclopedia of Type Strains, Phase IV (KMG-IV): sequencing the most valuable type-strain genomes for metagenomic binning, comparative biology and taxonomic classification.</title>
        <authorList>
            <person name="Goeker M."/>
        </authorList>
    </citation>
    <scope>NUCLEOTIDE SEQUENCE [LARGE SCALE GENOMIC DNA]</scope>
    <source>
        <strain evidence="6 7">DSM 29492</strain>
    </source>
</reference>
<dbReference type="PANTHER" id="PTHR43863">
    <property type="entry name" value="HYDROLASE, PUTATIVE (AFU_ORTHOLOGUE AFUA_1G03140)-RELATED"/>
    <property type="match status" value="1"/>
</dbReference>
<dbReference type="InterPro" id="IPR011013">
    <property type="entry name" value="Gal_mutarotase_sf_dom"/>
</dbReference>
<keyword evidence="7" id="KW-1185">Reference proteome</keyword>
<protein>
    <submittedName>
        <fullName evidence="6">Alpha-D-xyloside xylohydrolase</fullName>
        <ecNumber evidence="6">3.2.1.177</ecNumber>
    </submittedName>
</protein>
<dbReference type="Gene3D" id="2.60.40.1760">
    <property type="entry name" value="glycosyl hydrolase (family 31)"/>
    <property type="match status" value="1"/>
</dbReference>
<dbReference type="PANTHER" id="PTHR43863:SF2">
    <property type="entry name" value="MALTASE-GLUCOAMYLASE"/>
    <property type="match status" value="1"/>
</dbReference>
<dbReference type="EC" id="3.2.1.177" evidence="6"/>
<dbReference type="InterPro" id="IPR013780">
    <property type="entry name" value="Glyco_hydro_b"/>
</dbReference>
<comment type="caution">
    <text evidence="6">The sequence shown here is derived from an EMBL/GenBank/DDBJ whole genome shotgun (WGS) entry which is preliminary data.</text>
</comment>
<dbReference type="SUPFAM" id="SSF51445">
    <property type="entry name" value="(Trans)glycosidases"/>
    <property type="match status" value="1"/>
</dbReference>
<keyword evidence="2 6" id="KW-0378">Hydrolase</keyword>
<dbReference type="SUPFAM" id="SSF51011">
    <property type="entry name" value="Glycosyl hydrolase domain"/>
    <property type="match status" value="1"/>
</dbReference>